<sequence>MRLSTMGIPPETNQNHDDGQGQWIQNTGKTKTGATGTSDAEETRFKHSILAKFSILDEEANIYTDVQRFTAALLGHLPDASMLSMNEKHSIHSMDQFPTTPQSFCRFFDIKQELRENPTTPIKGYHTIRFKVETQRTFSAVKSNTFLEHIQEHRIFIKSTNAETNKYVKMGVITMRHTKITSTFEINRLVRDAIDTHFQQLSDNNNGNATTADGLNPNVTSHVFVRPEKPNHTVPSTNPNDPNATERIETHLFCVYTKAEYATKLATYLSAEGVFEDHIHGHFTPWCVRHSKALFGQILRKHNAFLLNVRTFVIEGVTKELMFSPSGRTINGDVVPCAAEFATLWAPLDRPASNALEEYYDRDATQPICFAPEPTKLTATRGRWLIPYFPDENNTAKTLLEEIIVTWNIADPKAFEELQRRPEIINKEQSQPKPNPAQHYIDIYSSKGTVPAEVRLNPSKYNTYNTTRSPPVVINIPTNPVTTGNRTWSQVVLGHSKPTVAPQNSAPAQILKPPPKSSLQAAATATTQQDETSLNQTVNTSRSDLESMISKLTADQALYNQRQREVEQSINELRASMEALRATVSQQQVHTTEQLQMMNFLSQGMTSIMKSLNILPPAQQSALLSTAIVPVVDENQTEDVQMEAASLSGSKRSKPATPQRNDTLPKPPPIHNPYSRPQGEPPPTSSEPNHHFGDDIYFKTKGVYRHIGGNVNGISSKDKFADVTALSIHAITCKADGASFIETNINYERDGIAHKIRNKLKPAWHNNVTMIHSNADIKTTNYYQPGGVCQVIGGRWTRRTTCSTADPSGLGQWTYQTLSGPNNKQLTIITAYQVCQGGDNSGEHTAWRQRQSVLTRNDPENDNKSPNPRHHFAADLTNLCRKLISQGQAILVFIDANSNFEDGSSWLHEFLNRTGMHDVYNHRHGYEYEPATYTRGTKRIDFMFTTTELLPYIDACGYTPFQSFSDHRIMYCDLHLVRFFQDDAAPSQDDDTTRYIYSKYKKMRTEYKKEVLTRLTHQQYEETINNLAEAAMQHGTLSPEQYSQLDEVDRLITATMVSTEKQMRRHHSHPWSPTLIRHIKACQYWKSWIKELRTTIDQSGQRAEILLLFEDTSQFPLERPTLAQAQREYRRSNAKLKLMFRNAEKLREQWLLDQEDVARDAGEKAKANILRNIRKAEATARSYQQLRQIVHGRTAGKLKCVLIPKEDGSFERVSKPKELIETLIARNIAHFNQAEGTAFTGRHIQHICANTFSAALQQLHELTGHGDEAFDAILDELLDLSTTQECNGLISGAELMGKFKYWREATSTSPSGCHLGLYRSILKGDNPQIGTPSLLQEEPNHGDIFFDCLAKIINICVRTGHILPRWKSVTNVMLEKIPGQPLLPKLRVINIFEADFNAWAGLIFSRRLIYHAERLHALGNEQGGSRQGRTCIDVYAMKFLSFQISETTRTPLAVMDNDAKACYDRIVMALAYLRSQQLGMDHSACRLLENFLSQAQYHIQTQHGISNQSYSSTADTKLHGPGQGSQCSPAIWTLVSTLILQAVRRKSPGTVFTDPRQQLTVAHYMQSFVDDSSIWVNDFLHSLEEDIDLSSLTATLETVTQWWEQLLVTTGGKLELPKCFFYINHWQFSTTGAAQLASNTDHNLRVTIRQSTDGQTVDIRRLESNDSHRTLGFQTKPSNDFEDQYRILLDKSVKLTRQLRTHRLDPTTASRAYHSIFLPRISYALNLCGISEAKLAKVQSPALTAILQFLGYPRSFPRTIVLANKQQGGLGFSSLYTEQGILNITFIMRHLRQNSQLGDMIRIQLRWFQQFAGVSYLLLEKPSQPLLYLPSTWFNELRAFLSKVNGKILLPGECKPSVYRQCDEFIMDKAASLGFTNSELDHLNRIRLFLKVERISDITNVTGDILHIPLKRNPLPTDLSSITTTLWPRQLNPGKPSWRIWKYFLSLITTDGKRLRTRLGPWLPRQYEREWSAVYDIEADVVLCRTASGWTIHTYQTGRRGVTLSNAINTTITLPANYIPVQSPTPPGRIYHIPHHVPPAPRTKPAPTWPTYLTTLPAWESDLISNTTELVENNRLLHTLHHREQTLYIVSDGGCDKHRGSFGWVIADESRILWEGWGIAHGNPMSSYRAEGYGRLAAIRFLLHYATYLDITPPDDIRIETATDNKALLHQEAQWRAVSIPNPYRQLKPDIDILLLLNDSWHQLNRNTNHAHVKGHQDDHQQQHLLPWKAQLNIRADQLATYALDTYPVKPECHPTDNLPHLYLNGKWITSKFPRELRRAATRNVNKANLAKIGLSEPLNRSVNWEAFNTARNRLQPSHQAFALKALYDWNPTNSKRHRENPAISSKCPHCEWDSEDLDHVLQCTALQHWRVTFMEKLNTAFDKASTPPAFQEALCSDISHWLHRRHYSDSRPCPEIPVRLILRGIVPKQWETIINSHYEDNELLDHRTTGRTWTTNLIQLILQQTQLAWKIRTTLQNEKTATAAERATRVQAQHTVQQLYALIPQCTLRYPFVKPLEERLQQSTEAIQTWIDNNRDNIHRSHTRWKLRNRLRQTDIRHFLQRRSRVVTDQIMVWYEGPFPQKTEQNPIRRGVGKAPLTSRVR</sequence>
<dbReference type="InterPro" id="IPR012337">
    <property type="entry name" value="RNaseH-like_sf"/>
</dbReference>
<comment type="caution">
    <text evidence="3">The sequence shown here is derived from an EMBL/GenBank/DDBJ whole genome shotgun (WGS) entry which is preliminary data.</text>
</comment>
<proteinExistence type="predicted"/>
<feature type="region of interest" description="Disordered" evidence="2">
    <location>
        <begin position="639"/>
        <end position="692"/>
    </location>
</feature>
<feature type="compositionally biased region" description="Low complexity" evidence="2">
    <location>
        <begin position="27"/>
        <end position="37"/>
    </location>
</feature>
<dbReference type="InterPro" id="IPR036691">
    <property type="entry name" value="Endo/exonu/phosph_ase_sf"/>
</dbReference>
<dbReference type="GO" id="GO:0003676">
    <property type="term" value="F:nucleic acid binding"/>
    <property type="evidence" value="ECO:0007669"/>
    <property type="project" value="InterPro"/>
</dbReference>
<feature type="region of interest" description="Disordered" evidence="2">
    <location>
        <begin position="1"/>
        <end position="41"/>
    </location>
</feature>
<keyword evidence="1" id="KW-0175">Coiled coil</keyword>
<dbReference type="InParanoid" id="A0A1Z5KDZ0"/>
<evidence type="ECO:0000313" key="4">
    <source>
        <dbReference type="Proteomes" id="UP000198406"/>
    </source>
</evidence>
<protein>
    <submittedName>
        <fullName evidence="3">Uncharacterized protein</fullName>
    </submittedName>
</protein>
<evidence type="ECO:0000256" key="1">
    <source>
        <dbReference type="SAM" id="Coils"/>
    </source>
</evidence>
<dbReference type="Gene3D" id="3.30.420.10">
    <property type="entry name" value="Ribonuclease H-like superfamily/Ribonuclease H"/>
    <property type="match status" value="1"/>
</dbReference>
<gene>
    <name evidence="3" type="ORF">FisN_2Hu042</name>
</gene>
<feature type="region of interest" description="Disordered" evidence="2">
    <location>
        <begin position="497"/>
        <end position="517"/>
    </location>
</feature>
<organism evidence="3 4">
    <name type="scientific">Fistulifera solaris</name>
    <name type="common">Oleaginous diatom</name>
    <dbReference type="NCBI Taxonomy" id="1519565"/>
    <lineage>
        <taxon>Eukaryota</taxon>
        <taxon>Sar</taxon>
        <taxon>Stramenopiles</taxon>
        <taxon>Ochrophyta</taxon>
        <taxon>Bacillariophyta</taxon>
        <taxon>Bacillariophyceae</taxon>
        <taxon>Bacillariophycidae</taxon>
        <taxon>Naviculales</taxon>
        <taxon>Naviculaceae</taxon>
        <taxon>Fistulifera</taxon>
    </lineage>
</organism>
<dbReference type="SUPFAM" id="SSF53098">
    <property type="entry name" value="Ribonuclease H-like"/>
    <property type="match status" value="1"/>
</dbReference>
<name>A0A1Z5KDZ0_FISSO</name>
<reference evidence="3 4" key="1">
    <citation type="journal article" date="2015" name="Plant Cell">
        <title>Oil accumulation by the oleaginous diatom Fistulifera solaris as revealed by the genome and transcriptome.</title>
        <authorList>
            <person name="Tanaka T."/>
            <person name="Maeda Y."/>
            <person name="Veluchamy A."/>
            <person name="Tanaka M."/>
            <person name="Abida H."/>
            <person name="Marechal E."/>
            <person name="Bowler C."/>
            <person name="Muto M."/>
            <person name="Sunaga Y."/>
            <person name="Tanaka M."/>
            <person name="Yoshino T."/>
            <person name="Taniguchi T."/>
            <person name="Fukuda Y."/>
            <person name="Nemoto M."/>
            <person name="Matsumoto M."/>
            <person name="Wong P.S."/>
            <person name="Aburatani S."/>
            <person name="Fujibuchi W."/>
        </authorList>
    </citation>
    <scope>NUCLEOTIDE SEQUENCE [LARGE SCALE GENOMIC DNA]</scope>
    <source>
        <strain evidence="3 4">JPCC DA0580</strain>
    </source>
</reference>
<evidence type="ECO:0000256" key="2">
    <source>
        <dbReference type="SAM" id="MobiDB-lite"/>
    </source>
</evidence>
<dbReference type="Proteomes" id="UP000198406">
    <property type="component" value="Unassembled WGS sequence"/>
</dbReference>
<keyword evidence="4" id="KW-1185">Reference proteome</keyword>
<accession>A0A1Z5KDZ0</accession>
<evidence type="ECO:0000313" key="3">
    <source>
        <dbReference type="EMBL" id="GAX24469.1"/>
    </source>
</evidence>
<dbReference type="Gene3D" id="3.60.10.10">
    <property type="entry name" value="Endonuclease/exonuclease/phosphatase"/>
    <property type="match status" value="1"/>
</dbReference>
<dbReference type="SUPFAM" id="SSF56219">
    <property type="entry name" value="DNase I-like"/>
    <property type="match status" value="1"/>
</dbReference>
<dbReference type="OrthoDB" id="48258at2759"/>
<feature type="coiled-coil region" evidence="1">
    <location>
        <begin position="1122"/>
        <end position="1186"/>
    </location>
</feature>
<dbReference type="EMBL" id="BDSP01000209">
    <property type="protein sequence ID" value="GAX24469.1"/>
    <property type="molecule type" value="Genomic_DNA"/>
</dbReference>
<dbReference type="InterPro" id="IPR036397">
    <property type="entry name" value="RNaseH_sf"/>
</dbReference>